<organism evidence="1 2">
    <name type="scientific">Legionella resiliens</name>
    <dbReference type="NCBI Taxonomy" id="2905958"/>
    <lineage>
        <taxon>Bacteria</taxon>
        <taxon>Pseudomonadati</taxon>
        <taxon>Pseudomonadota</taxon>
        <taxon>Gammaproteobacteria</taxon>
        <taxon>Legionellales</taxon>
        <taxon>Legionellaceae</taxon>
        <taxon>Legionella</taxon>
    </lineage>
</organism>
<protein>
    <recommendedName>
        <fullName evidence="3">Dot/Icm T4SS effector</fullName>
    </recommendedName>
</protein>
<sequence length="444" mass="50957">MPSHFEIIENYLKERTLYKTPQQLSQVMPTIYASALADKKAAELLLKEPNRFMQNLKQHIKPEQLRLFLLKYPDLEASFQKMAGLSEDEMNLLRKLNKAEQPKVDGAPPVVRSEMNRTKLAVQHNERIKFIHGQPHINYQNNDYPVATRDLRNFNQRVFSAGTSSSREILMLVPDSKALKDLYSELRQAIKQGATTKEILEEISKLTQKAFPISQDARLSEFIAEQLKKGSPFISLDSFMQAGIGLCRHHSLLNAYLMSRLVEDGILQGQVIHQRHSFPNRGVHTWNLFRDTKDGKLYSLDSLWKNVTSLADNPGDLNKLYRLDVESGIQAAFGKFQLPSKQKAEAPNHSPPKPIPAVNHALLEILLETPQYLKIKNDLPYDNFKPPEDDLEQLIKHDSVDKLFDKPKQNPVNEEIMLIKIKPENELEKIDDSEEYNNAKSFKI</sequence>
<name>A0ABS8X3H8_9GAMM</name>
<evidence type="ECO:0000313" key="2">
    <source>
        <dbReference type="Proteomes" id="UP001320170"/>
    </source>
</evidence>
<proteinExistence type="predicted"/>
<evidence type="ECO:0000313" key="1">
    <source>
        <dbReference type="EMBL" id="MCE3532401.1"/>
    </source>
</evidence>
<comment type="caution">
    <text evidence="1">The sequence shown here is derived from an EMBL/GenBank/DDBJ whole genome shotgun (WGS) entry which is preliminary data.</text>
</comment>
<reference evidence="1 2" key="1">
    <citation type="journal article" date="2024" name="Pathogens">
        <title>Characterization of a Novel Species of Legionella Isolated from a Healthcare Facility: Legionella resiliens sp. nov.</title>
        <authorList>
            <person name="Cristino S."/>
            <person name="Pascale M.R."/>
            <person name="Marino F."/>
            <person name="Derelitto C."/>
            <person name="Salaris S."/>
            <person name="Orsini M."/>
            <person name="Squarzoni S."/>
            <person name="Grottola A."/>
            <person name="Girolamini L."/>
        </authorList>
    </citation>
    <scope>NUCLEOTIDE SEQUENCE [LARGE SCALE GENOMIC DNA]</scope>
    <source>
        <strain evidence="1 2">8cVS16</strain>
    </source>
</reference>
<dbReference type="Proteomes" id="UP001320170">
    <property type="component" value="Unassembled WGS sequence"/>
</dbReference>
<keyword evidence="2" id="KW-1185">Reference proteome</keyword>
<gene>
    <name evidence="1" type="ORF">LXO92_08435</name>
</gene>
<dbReference type="EMBL" id="JAJTND010000004">
    <property type="protein sequence ID" value="MCE3532401.1"/>
    <property type="molecule type" value="Genomic_DNA"/>
</dbReference>
<accession>A0ABS8X3H8</accession>
<evidence type="ECO:0008006" key="3">
    <source>
        <dbReference type="Google" id="ProtNLM"/>
    </source>
</evidence>
<dbReference type="RefSeq" id="WP_182352216.1">
    <property type="nucleotide sequence ID" value="NZ_JAJSPM010000005.1"/>
</dbReference>